<dbReference type="InterPro" id="IPR003660">
    <property type="entry name" value="HAMP_dom"/>
</dbReference>
<proteinExistence type="predicted"/>
<dbReference type="CDD" id="cd01949">
    <property type="entry name" value="GGDEF"/>
    <property type="match status" value="1"/>
</dbReference>
<feature type="region of interest" description="Disordered" evidence="3">
    <location>
        <begin position="800"/>
        <end position="896"/>
    </location>
</feature>
<dbReference type="Gene3D" id="3.30.70.270">
    <property type="match status" value="1"/>
</dbReference>
<dbReference type="GO" id="GO:0007165">
    <property type="term" value="P:signal transduction"/>
    <property type="evidence" value="ECO:0007669"/>
    <property type="project" value="InterPro"/>
</dbReference>
<dbReference type="InterPro" id="IPR003018">
    <property type="entry name" value="GAF"/>
</dbReference>
<evidence type="ECO:0008006" key="8">
    <source>
        <dbReference type="Google" id="ProtNLM"/>
    </source>
</evidence>
<evidence type="ECO:0000256" key="2">
    <source>
        <dbReference type="ARBA" id="ARBA00022989"/>
    </source>
</evidence>
<feature type="compositionally biased region" description="Low complexity" evidence="3">
    <location>
        <begin position="107"/>
        <end position="116"/>
    </location>
</feature>
<dbReference type="SUPFAM" id="SSF55781">
    <property type="entry name" value="GAF domain-like"/>
    <property type="match status" value="1"/>
</dbReference>
<feature type="compositionally biased region" description="Pro residues" evidence="3">
    <location>
        <begin position="450"/>
        <end position="460"/>
    </location>
</feature>
<dbReference type="NCBIfam" id="TIGR00254">
    <property type="entry name" value="GGDEF"/>
    <property type="match status" value="1"/>
</dbReference>
<name>A0A8J4DGC0_9ACTN</name>
<evidence type="ECO:0000313" key="7">
    <source>
        <dbReference type="Proteomes" id="UP000652013"/>
    </source>
</evidence>
<dbReference type="SMART" id="SM00065">
    <property type="entry name" value="GAF"/>
    <property type="match status" value="1"/>
</dbReference>
<dbReference type="GO" id="GO:0005886">
    <property type="term" value="C:plasma membrane"/>
    <property type="evidence" value="ECO:0007669"/>
    <property type="project" value="TreeGrafter"/>
</dbReference>
<dbReference type="InterPro" id="IPR029787">
    <property type="entry name" value="Nucleotide_cyclase"/>
</dbReference>
<feature type="region of interest" description="Disordered" evidence="3">
    <location>
        <begin position="99"/>
        <end position="141"/>
    </location>
</feature>
<accession>A0A8J4DGC0</accession>
<dbReference type="Pfam" id="PF00672">
    <property type="entry name" value="HAMP"/>
    <property type="match status" value="1"/>
</dbReference>
<dbReference type="InterPro" id="IPR029016">
    <property type="entry name" value="GAF-like_dom_sf"/>
</dbReference>
<feature type="compositionally biased region" description="Low complexity" evidence="3">
    <location>
        <begin position="856"/>
        <end position="876"/>
    </location>
</feature>
<dbReference type="InterPro" id="IPR050469">
    <property type="entry name" value="Diguanylate_Cyclase"/>
</dbReference>
<dbReference type="SUPFAM" id="SSF55073">
    <property type="entry name" value="Nucleotide cyclase"/>
    <property type="match status" value="1"/>
</dbReference>
<dbReference type="SMART" id="SM00267">
    <property type="entry name" value="GGDEF"/>
    <property type="match status" value="1"/>
</dbReference>
<dbReference type="PANTHER" id="PTHR45138:SF24">
    <property type="entry name" value="DIGUANYLATE CYCLASE DGCC-RELATED"/>
    <property type="match status" value="1"/>
</dbReference>
<evidence type="ECO:0000256" key="1">
    <source>
        <dbReference type="ARBA" id="ARBA00022692"/>
    </source>
</evidence>
<feature type="compositionally biased region" description="Basic and acidic residues" evidence="3">
    <location>
        <begin position="804"/>
        <end position="849"/>
    </location>
</feature>
<feature type="region of interest" description="Disordered" evidence="3">
    <location>
        <begin position="436"/>
        <end position="542"/>
    </location>
</feature>
<evidence type="ECO:0000256" key="3">
    <source>
        <dbReference type="SAM" id="MobiDB-lite"/>
    </source>
</evidence>
<evidence type="ECO:0000313" key="6">
    <source>
        <dbReference type="EMBL" id="GIJ00764.1"/>
    </source>
</evidence>
<dbReference type="Proteomes" id="UP000652013">
    <property type="component" value="Unassembled WGS sequence"/>
</dbReference>
<dbReference type="Pfam" id="PF00990">
    <property type="entry name" value="GGDEF"/>
    <property type="match status" value="1"/>
</dbReference>
<dbReference type="GO" id="GO:0043709">
    <property type="term" value="P:cell adhesion involved in single-species biofilm formation"/>
    <property type="evidence" value="ECO:0007669"/>
    <property type="project" value="TreeGrafter"/>
</dbReference>
<dbReference type="FunFam" id="3.30.70.270:FF:000001">
    <property type="entry name" value="Diguanylate cyclase domain protein"/>
    <property type="match status" value="1"/>
</dbReference>
<dbReference type="CDD" id="cd06225">
    <property type="entry name" value="HAMP"/>
    <property type="match status" value="1"/>
</dbReference>
<feature type="compositionally biased region" description="Low complexity" evidence="3">
    <location>
        <begin position="517"/>
        <end position="538"/>
    </location>
</feature>
<keyword evidence="1" id="KW-0812">Transmembrane</keyword>
<comment type="caution">
    <text evidence="6">The sequence shown here is derived from an EMBL/GenBank/DDBJ whole genome shotgun (WGS) entry which is preliminary data.</text>
</comment>
<dbReference type="InterPro" id="IPR043128">
    <property type="entry name" value="Rev_trsase/Diguanyl_cyclase"/>
</dbReference>
<dbReference type="Pfam" id="PF01590">
    <property type="entry name" value="GAF"/>
    <property type="match status" value="1"/>
</dbReference>
<feature type="domain" description="HAMP" evidence="4">
    <location>
        <begin position="294"/>
        <end position="346"/>
    </location>
</feature>
<organism evidence="6 7">
    <name type="scientific">Spirilliplanes yamanashiensis</name>
    <dbReference type="NCBI Taxonomy" id="42233"/>
    <lineage>
        <taxon>Bacteria</taxon>
        <taxon>Bacillati</taxon>
        <taxon>Actinomycetota</taxon>
        <taxon>Actinomycetes</taxon>
        <taxon>Micromonosporales</taxon>
        <taxon>Micromonosporaceae</taxon>
        <taxon>Spirilliplanes</taxon>
    </lineage>
</organism>
<dbReference type="GO" id="GO:1902201">
    <property type="term" value="P:negative regulation of bacterial-type flagellum-dependent cell motility"/>
    <property type="evidence" value="ECO:0007669"/>
    <property type="project" value="TreeGrafter"/>
</dbReference>
<feature type="compositionally biased region" description="Low complexity" evidence="3">
    <location>
        <begin position="461"/>
        <end position="503"/>
    </location>
</feature>
<evidence type="ECO:0000259" key="5">
    <source>
        <dbReference type="PROSITE" id="PS50887"/>
    </source>
</evidence>
<dbReference type="Gene3D" id="3.30.450.40">
    <property type="match status" value="2"/>
</dbReference>
<feature type="domain" description="GGDEF" evidence="5">
    <location>
        <begin position="655"/>
        <end position="792"/>
    </location>
</feature>
<dbReference type="PROSITE" id="PS50887">
    <property type="entry name" value="GGDEF"/>
    <property type="match status" value="1"/>
</dbReference>
<protein>
    <recommendedName>
        <fullName evidence="8">Diguanylate cyclase</fullName>
    </recommendedName>
</protein>
<dbReference type="EMBL" id="BOOY01000001">
    <property type="protein sequence ID" value="GIJ00764.1"/>
    <property type="molecule type" value="Genomic_DNA"/>
</dbReference>
<dbReference type="SMART" id="SM00304">
    <property type="entry name" value="HAMP"/>
    <property type="match status" value="1"/>
</dbReference>
<dbReference type="AlphaFoldDB" id="A0A8J4DGC0"/>
<dbReference type="Gene3D" id="6.10.340.10">
    <property type="match status" value="1"/>
</dbReference>
<keyword evidence="2" id="KW-1133">Transmembrane helix</keyword>
<reference evidence="6" key="1">
    <citation type="submission" date="2021-01" db="EMBL/GenBank/DDBJ databases">
        <title>Whole genome shotgun sequence of Spirilliplanes yamanashiensis NBRC 15828.</title>
        <authorList>
            <person name="Komaki H."/>
            <person name="Tamura T."/>
        </authorList>
    </citation>
    <scope>NUCLEOTIDE SEQUENCE</scope>
    <source>
        <strain evidence="6">NBRC 15828</strain>
    </source>
</reference>
<dbReference type="PANTHER" id="PTHR45138">
    <property type="entry name" value="REGULATORY COMPONENTS OF SENSORY TRANSDUCTION SYSTEM"/>
    <property type="match status" value="1"/>
</dbReference>
<gene>
    <name evidence="6" type="ORF">Sya03_01160</name>
</gene>
<sequence length="896" mass="90464">MTLRGRLTTAFLAVVLGPVLLGAAFVGVTVAAVSGDRAAERLDHSAGTVRTAVGALCRQLQAAADSVAVLPGDEARRAAADQLVARGVASAIRVTRPADGADRRAADGAQGASGATDGRGGVNGRPVSTADNGDGGFRTDGAPGGTWIDCAAPATASGGGVIAATAETRDGDDRETGTVEAGLILDQGFAGRLARTSGAEVTVLALSGGALEPAELWLSTEPEGRRRAVVEAAVTPGESPDGRHVRRIDPAPGQPLAVVISVAAPEPGGLYTLLLAAVLGACGLGVLASRWLARSTTRTLAEVAHAADMVAGGDLSARVPGGGPDEVGRLADSFNRMTGELQDHVQALTTSRDQLRRHLSILGDTLSGTHDVQRILRVILDTAVAATGARAGAVLLVDPADGMLVGQAAEGLAGRWDGADVSALRVPVGAGLLGGVAAAGEPRHGHIGHPRPPQPTPPGPRQGAQPGSEQAGPAQAAQPGPEQSAQPAPGPAAQLGPQQSAQPEPGQAAIRAPGPVVPEQAAPRQAAAEVAQADQPVAGEPLPRSTWMAVPICAPKLVGDPLVPGTTAEPSAGGASVVLGVLALYDRHGADGFDDADLDMLRTFAGQAGVAVNNVRVHEEAQRLSLTDPLTGLWNYRSLQESVRREVERASRFRRMLCVLALDLDHFKEVNDTHGHAAGDAVLREFAQRIRGCLREVDLAFRQGGEEFVVLLPETDAFGGAIVAERLGAVIRGAAVEIGGRRGARAIPVSVSIGIAVYPEHGVTAGQLLEAADEALYAAKEAGRDTYRLAELGGDVAEHGAAGRAEHGAAGRTEHGAVGRTEHGAAGRTEHGAAGRNEHAAAGRAEHGPGADPLTGPAAAGNAPAPAGVAPPAGVAQPGGSGAPGGPQPPRARRGR</sequence>
<keyword evidence="2" id="KW-0472">Membrane</keyword>
<dbReference type="SUPFAM" id="SSF158472">
    <property type="entry name" value="HAMP domain-like"/>
    <property type="match status" value="1"/>
</dbReference>
<dbReference type="PROSITE" id="PS50885">
    <property type="entry name" value="HAMP"/>
    <property type="match status" value="1"/>
</dbReference>
<keyword evidence="7" id="KW-1185">Reference proteome</keyword>
<dbReference type="InterPro" id="IPR000160">
    <property type="entry name" value="GGDEF_dom"/>
</dbReference>
<evidence type="ECO:0000259" key="4">
    <source>
        <dbReference type="PROSITE" id="PS50885"/>
    </source>
</evidence>
<dbReference type="GO" id="GO:0052621">
    <property type="term" value="F:diguanylate cyclase activity"/>
    <property type="evidence" value="ECO:0007669"/>
    <property type="project" value="TreeGrafter"/>
</dbReference>